<dbReference type="SUPFAM" id="SSF53335">
    <property type="entry name" value="S-adenosyl-L-methionine-dependent methyltransferases"/>
    <property type="match status" value="1"/>
</dbReference>
<evidence type="ECO:0008006" key="2">
    <source>
        <dbReference type="Google" id="ProtNLM"/>
    </source>
</evidence>
<dbReference type="InterPro" id="IPR029063">
    <property type="entry name" value="SAM-dependent_MTases_sf"/>
</dbReference>
<gene>
    <name evidence="1" type="ORF">METZ01_LOCUS422200</name>
</gene>
<reference evidence="1" key="1">
    <citation type="submission" date="2018-05" db="EMBL/GenBank/DDBJ databases">
        <authorList>
            <person name="Lanie J.A."/>
            <person name="Ng W.-L."/>
            <person name="Kazmierczak K.M."/>
            <person name="Andrzejewski T.M."/>
            <person name="Davidsen T.M."/>
            <person name="Wayne K.J."/>
            <person name="Tettelin H."/>
            <person name="Glass J.I."/>
            <person name="Rusch D."/>
            <person name="Podicherti R."/>
            <person name="Tsui H.-C.T."/>
            <person name="Winkler M.E."/>
        </authorList>
    </citation>
    <scope>NUCLEOTIDE SEQUENCE</scope>
</reference>
<organism evidence="1">
    <name type="scientific">marine metagenome</name>
    <dbReference type="NCBI Taxonomy" id="408172"/>
    <lineage>
        <taxon>unclassified sequences</taxon>
        <taxon>metagenomes</taxon>
        <taxon>ecological metagenomes</taxon>
    </lineage>
</organism>
<protein>
    <recommendedName>
        <fullName evidence="2">Methyltransferase FkbM domain-containing protein</fullName>
    </recommendedName>
</protein>
<name>A0A382XDV7_9ZZZZ</name>
<proteinExistence type="predicted"/>
<accession>A0A382XDV7</accession>
<feature type="non-terminal residue" evidence="1">
    <location>
        <position position="1"/>
    </location>
</feature>
<evidence type="ECO:0000313" key="1">
    <source>
        <dbReference type="EMBL" id="SVD69346.1"/>
    </source>
</evidence>
<sequence>IHSLIRRQYLDQSALPFPQRVLSQRFRVLSQNEEDGITLALVKLAASPRRRFVELGAGSNGGNTGFLAESCGWTGLMVDGSEARAARLVRRFSRYGVRVASSWITRDNVNDLVRDHGLAGEVDLLSLDLDGNDYWVWRALDVCSPRIVILEFNAAFGPDRALTVQYDPAFDRGAFKDVTAHFYGASLTAFEQLGREKGYRLVMGEPRGANIYLLRNDVAPEIPASPVHAVYPDPLHDPQPLFDLIMKAQLPLVDLGVDSPET</sequence>
<dbReference type="EMBL" id="UINC01167059">
    <property type="protein sequence ID" value="SVD69346.1"/>
    <property type="molecule type" value="Genomic_DNA"/>
</dbReference>
<dbReference type="AlphaFoldDB" id="A0A382XDV7"/>